<evidence type="ECO:0000256" key="2">
    <source>
        <dbReference type="SAM" id="Phobius"/>
    </source>
</evidence>
<dbReference type="PANTHER" id="PTHR43448">
    <property type="entry name" value="PROTOHEME IX FARNESYLTRANSFERASE, MITOCHONDRIAL"/>
    <property type="match status" value="1"/>
</dbReference>
<gene>
    <name evidence="3" type="primary">COX10</name>
    <name evidence="3" type="ORF">E4U42_005024</name>
</gene>
<feature type="transmembrane region" description="Helical" evidence="2">
    <location>
        <begin position="85"/>
        <end position="104"/>
    </location>
</feature>
<dbReference type="EMBL" id="SRPY01000461">
    <property type="protein sequence ID" value="KAG5923194.1"/>
    <property type="molecule type" value="Genomic_DNA"/>
</dbReference>
<organism evidence="3 4">
    <name type="scientific">Claviceps africana</name>
    <dbReference type="NCBI Taxonomy" id="83212"/>
    <lineage>
        <taxon>Eukaryota</taxon>
        <taxon>Fungi</taxon>
        <taxon>Dikarya</taxon>
        <taxon>Ascomycota</taxon>
        <taxon>Pezizomycotina</taxon>
        <taxon>Sordariomycetes</taxon>
        <taxon>Hypocreomycetidae</taxon>
        <taxon>Hypocreales</taxon>
        <taxon>Clavicipitaceae</taxon>
        <taxon>Claviceps</taxon>
    </lineage>
</organism>
<keyword evidence="4" id="KW-1185">Reference proteome</keyword>
<evidence type="ECO:0000256" key="1">
    <source>
        <dbReference type="ARBA" id="ARBA00022679"/>
    </source>
</evidence>
<keyword evidence="2" id="KW-0472">Membrane</keyword>
<dbReference type="Proteomes" id="UP000811619">
    <property type="component" value="Unassembled WGS sequence"/>
</dbReference>
<dbReference type="OrthoDB" id="5211at2759"/>
<protein>
    <submittedName>
        <fullName evidence="3">Heme O synthase</fullName>
    </submittedName>
</protein>
<keyword evidence="2" id="KW-0812">Transmembrane</keyword>
<dbReference type="PANTHER" id="PTHR43448:SF2">
    <property type="entry name" value="PROTOHEME IX FARNESYLTRANSFERASE, MITOCHONDRIAL"/>
    <property type="match status" value="1"/>
</dbReference>
<dbReference type="GO" id="GO:0005739">
    <property type="term" value="C:mitochondrion"/>
    <property type="evidence" value="ECO:0007669"/>
    <property type="project" value="TreeGrafter"/>
</dbReference>
<comment type="caution">
    <text evidence="3">The sequence shown here is derived from an EMBL/GenBank/DDBJ whole genome shotgun (WGS) entry which is preliminary data.</text>
</comment>
<name>A0A8K0J741_9HYPO</name>
<keyword evidence="2" id="KW-1133">Transmembrane helix</keyword>
<sequence length="170" mass="18970">MPLSWTIRAEYRAAGLRMLAWTNPARNARVALRYSILFLPLCLSLCAAGITEWSFAATSLPLNLWLVRQAVAFWKHQGHAGTARGLFWASVWHLPGVMILALVHKKGLWSRAWRGVFGDDDAGEWEDELDMDMDMDMAVAMRERERESESTTASASAANHAVVLAARGRS</sequence>
<reference evidence="3" key="1">
    <citation type="journal article" date="2020" name="bioRxiv">
        <title>Whole genome comparisons of ergot fungi reveals the divergence and evolution of species within the genus Claviceps are the result of varying mechanisms driving genome evolution and host range expansion.</title>
        <authorList>
            <person name="Wyka S.A."/>
            <person name="Mondo S.J."/>
            <person name="Liu M."/>
            <person name="Dettman J."/>
            <person name="Nalam V."/>
            <person name="Broders K.D."/>
        </authorList>
    </citation>
    <scope>NUCLEOTIDE SEQUENCE</scope>
    <source>
        <strain evidence="3">CCC 489</strain>
    </source>
</reference>
<evidence type="ECO:0000313" key="4">
    <source>
        <dbReference type="Proteomes" id="UP000811619"/>
    </source>
</evidence>
<dbReference type="GO" id="GO:0016020">
    <property type="term" value="C:membrane"/>
    <property type="evidence" value="ECO:0007669"/>
    <property type="project" value="InterPro"/>
</dbReference>
<accession>A0A8K0J741</accession>
<dbReference type="AlphaFoldDB" id="A0A8K0J741"/>
<keyword evidence="1" id="KW-0808">Transferase</keyword>
<proteinExistence type="predicted"/>
<feature type="transmembrane region" description="Helical" evidence="2">
    <location>
        <begin position="36"/>
        <end position="56"/>
    </location>
</feature>
<evidence type="ECO:0000313" key="3">
    <source>
        <dbReference type="EMBL" id="KAG5923194.1"/>
    </source>
</evidence>
<dbReference type="GO" id="GO:0008495">
    <property type="term" value="F:protoheme IX farnesyltransferase activity"/>
    <property type="evidence" value="ECO:0007669"/>
    <property type="project" value="InterPro"/>
</dbReference>
<dbReference type="InterPro" id="IPR006369">
    <property type="entry name" value="Protohaem_IX_farnesylTrfase"/>
</dbReference>
<dbReference type="GO" id="GO:0006784">
    <property type="term" value="P:heme A biosynthetic process"/>
    <property type="evidence" value="ECO:0007669"/>
    <property type="project" value="TreeGrafter"/>
</dbReference>